<sequence length="649" mass="73481">MTMDLQYVYTKKRSEFGRQCLFMEEGPKMLENLMPTKELMNNYILMNPVNHSTQCTSILAEHEVNTIRAQYEQHGMNHTEGGWPREVNPFDEEQTLRFKKKIEKDEMYIHTVLQLTHAMEHCILQNNAINIYEEYFDGLESASLMEHSTARTVNVYRDPNATKRPVTHLSWSPDGGTRLAVTHCFLEFQRIPPDVSTNSYIWEVENPNKPQLALKPQVPIVCLEYNPKDPNSLVSGMYSGQVACWDVRRGSVPVDISVVEPSHRDPVFNVLWINSKSGTEFFSSSTDGQVKWWDTRKLNEPSETLILDIVKGEEQVLSRALGASSLEYEGTIPTRFMVGTENGCVISCNRKGKTPAEKLVSKYNAHIGPVYAVERNPSFVKNFLTIGDWMARIWSEDCKESSIIWTSNHQAQLTDGGWSPTRPSVFFTTRMDGTLDVWDILQQQREALIHVKVCDYQLRTLRVHDLGQLVAVGNNLGTSYLVEFSENLATTGRNDKMLLTAMLERESRREKILEARSREIRLRQKTKMADSSHKELDKAKSSKSAEVVMDSGIVTAEKEFFAAIEAELEAIRVAAEKSAAEEEGEEEVEEEPEPPAEPAEKATTFAEDLLDEDEEGLEDEDFDEDLLADIGAGDVEGEAEDYAADPDDA</sequence>
<dbReference type="PANTHER" id="PTHR12442:SF7">
    <property type="entry name" value="DYNEIN AXONEMAL INTERMEDIATE CHAIN 2"/>
    <property type="match status" value="1"/>
</dbReference>
<evidence type="ECO:0000256" key="3">
    <source>
        <dbReference type="ARBA" id="ARBA00022490"/>
    </source>
</evidence>
<dbReference type="InterPro" id="IPR001680">
    <property type="entry name" value="WD40_rpt"/>
</dbReference>
<keyword evidence="15" id="KW-1185">Reference proteome</keyword>
<comment type="subcellular location">
    <subcellularLocation>
        <location evidence="1">Cytoplasm</location>
        <location evidence="1">Cytoskeleton</location>
        <location evidence="1">Cilium axoneme</location>
    </subcellularLocation>
</comment>
<dbReference type="FunFam" id="2.130.10.10:FF:000584">
    <property type="entry name" value="Dynein intermediate chain 2"/>
    <property type="match status" value="1"/>
</dbReference>
<evidence type="ECO:0000256" key="6">
    <source>
        <dbReference type="ARBA" id="ARBA00022737"/>
    </source>
</evidence>
<feature type="compositionally biased region" description="Acidic residues" evidence="13">
    <location>
        <begin position="581"/>
        <end position="594"/>
    </location>
</feature>
<dbReference type="PROSITE" id="PS50082">
    <property type="entry name" value="WD_REPEATS_2"/>
    <property type="match status" value="2"/>
</dbReference>
<dbReference type="SUPFAM" id="SSF50978">
    <property type="entry name" value="WD40 repeat-like"/>
    <property type="match status" value="1"/>
</dbReference>
<dbReference type="AlphaFoldDB" id="A0AAD7ZDK7"/>
<keyword evidence="6" id="KW-0677">Repeat</keyword>
<evidence type="ECO:0000313" key="15">
    <source>
        <dbReference type="Proteomes" id="UP001233999"/>
    </source>
</evidence>
<gene>
    <name evidence="14" type="ORF">L9F63_005255</name>
</gene>
<evidence type="ECO:0000313" key="14">
    <source>
        <dbReference type="EMBL" id="KAJ9578526.1"/>
    </source>
</evidence>
<evidence type="ECO:0000256" key="4">
    <source>
        <dbReference type="ARBA" id="ARBA00022574"/>
    </source>
</evidence>
<dbReference type="InterPro" id="IPR050687">
    <property type="entry name" value="Dynein_IC"/>
</dbReference>
<feature type="region of interest" description="Disordered" evidence="13">
    <location>
        <begin position="576"/>
        <end position="649"/>
    </location>
</feature>
<keyword evidence="8" id="KW-0969">Cilium</keyword>
<proteinExistence type="inferred from homology"/>
<keyword evidence="11" id="KW-0966">Cell projection</keyword>
<dbReference type="SMART" id="SM00320">
    <property type="entry name" value="WD40"/>
    <property type="match status" value="5"/>
</dbReference>
<reference evidence="14" key="1">
    <citation type="journal article" date="2023" name="IScience">
        <title>Live-bearing cockroach genome reveals convergent evolutionary mechanisms linked to viviparity in insects and beyond.</title>
        <authorList>
            <person name="Fouks B."/>
            <person name="Harrison M.C."/>
            <person name="Mikhailova A.A."/>
            <person name="Marchal E."/>
            <person name="English S."/>
            <person name="Carruthers M."/>
            <person name="Jennings E.C."/>
            <person name="Chiamaka E.L."/>
            <person name="Frigard R.A."/>
            <person name="Pippel M."/>
            <person name="Attardo G.M."/>
            <person name="Benoit J.B."/>
            <person name="Bornberg-Bauer E."/>
            <person name="Tobe S.S."/>
        </authorList>
    </citation>
    <scope>NUCLEOTIDE SEQUENCE</scope>
    <source>
        <strain evidence="14">Stay&amp;Tobe</strain>
    </source>
</reference>
<evidence type="ECO:0000256" key="7">
    <source>
        <dbReference type="ARBA" id="ARBA00023017"/>
    </source>
</evidence>
<feature type="compositionally biased region" description="Acidic residues" evidence="13">
    <location>
        <begin position="635"/>
        <end position="649"/>
    </location>
</feature>
<comment type="similarity">
    <text evidence="2">Belongs to the dynein intermediate chain family.</text>
</comment>
<dbReference type="EMBL" id="JASPKZ010008874">
    <property type="protein sequence ID" value="KAJ9578526.1"/>
    <property type="molecule type" value="Genomic_DNA"/>
</dbReference>
<dbReference type="InterPro" id="IPR015943">
    <property type="entry name" value="WD40/YVTN_repeat-like_dom_sf"/>
</dbReference>
<evidence type="ECO:0000256" key="11">
    <source>
        <dbReference type="ARBA" id="ARBA00023273"/>
    </source>
</evidence>
<dbReference type="PANTHER" id="PTHR12442">
    <property type="entry name" value="DYNEIN INTERMEDIATE CHAIN"/>
    <property type="match status" value="1"/>
</dbReference>
<dbReference type="GO" id="GO:0003341">
    <property type="term" value="P:cilium movement"/>
    <property type="evidence" value="ECO:0007669"/>
    <property type="project" value="TreeGrafter"/>
</dbReference>
<feature type="repeat" description="WD" evidence="12">
    <location>
        <begin position="260"/>
        <end position="303"/>
    </location>
</feature>
<feature type="repeat" description="WD" evidence="12">
    <location>
        <begin position="406"/>
        <end position="440"/>
    </location>
</feature>
<dbReference type="GO" id="GO:0036158">
    <property type="term" value="P:outer dynein arm assembly"/>
    <property type="evidence" value="ECO:0007669"/>
    <property type="project" value="TreeGrafter"/>
</dbReference>
<keyword evidence="3" id="KW-0963">Cytoplasm</keyword>
<keyword evidence="4 12" id="KW-0853">WD repeat</keyword>
<dbReference type="Proteomes" id="UP001233999">
    <property type="component" value="Unassembled WGS sequence"/>
</dbReference>
<dbReference type="GO" id="GO:0005874">
    <property type="term" value="C:microtubule"/>
    <property type="evidence" value="ECO:0007669"/>
    <property type="project" value="UniProtKB-KW"/>
</dbReference>
<evidence type="ECO:0000256" key="10">
    <source>
        <dbReference type="ARBA" id="ARBA00023212"/>
    </source>
</evidence>
<dbReference type="GO" id="GO:0045503">
    <property type="term" value="F:dynein light chain binding"/>
    <property type="evidence" value="ECO:0007669"/>
    <property type="project" value="TreeGrafter"/>
</dbReference>
<evidence type="ECO:0000256" key="13">
    <source>
        <dbReference type="SAM" id="MobiDB-lite"/>
    </source>
</evidence>
<name>A0AAD7ZDK7_DIPPU</name>
<evidence type="ECO:0000256" key="12">
    <source>
        <dbReference type="PROSITE-ProRule" id="PRU00221"/>
    </source>
</evidence>
<keyword evidence="5" id="KW-0493">Microtubule</keyword>
<keyword evidence="9" id="KW-0505">Motor protein</keyword>
<protein>
    <recommendedName>
        <fullName evidence="16">Dynein intermediate chain 3, ciliary</fullName>
    </recommendedName>
</protein>
<comment type="caution">
    <text evidence="14">The sequence shown here is derived from an EMBL/GenBank/DDBJ whole genome shotgun (WGS) entry which is preliminary data.</text>
</comment>
<reference evidence="14" key="2">
    <citation type="submission" date="2023-05" db="EMBL/GenBank/DDBJ databases">
        <authorList>
            <person name="Fouks B."/>
        </authorList>
    </citation>
    <scope>NUCLEOTIDE SEQUENCE</scope>
    <source>
        <strain evidence="14">Stay&amp;Tobe</strain>
        <tissue evidence="14">Testes</tissue>
    </source>
</reference>
<feature type="compositionally biased region" description="Acidic residues" evidence="13">
    <location>
        <begin position="608"/>
        <end position="627"/>
    </location>
</feature>
<evidence type="ECO:0000256" key="5">
    <source>
        <dbReference type="ARBA" id="ARBA00022701"/>
    </source>
</evidence>
<keyword evidence="7" id="KW-0243">Dynein</keyword>
<evidence type="ECO:0000256" key="8">
    <source>
        <dbReference type="ARBA" id="ARBA00023069"/>
    </source>
</evidence>
<dbReference type="Gene3D" id="2.130.10.10">
    <property type="entry name" value="YVTN repeat-like/Quinoprotein amine dehydrogenase"/>
    <property type="match status" value="2"/>
</dbReference>
<dbReference type="GO" id="GO:0045504">
    <property type="term" value="F:dynein heavy chain binding"/>
    <property type="evidence" value="ECO:0007669"/>
    <property type="project" value="TreeGrafter"/>
</dbReference>
<keyword evidence="10" id="KW-0206">Cytoskeleton</keyword>
<evidence type="ECO:0000256" key="9">
    <source>
        <dbReference type="ARBA" id="ARBA00023175"/>
    </source>
</evidence>
<dbReference type="InterPro" id="IPR036322">
    <property type="entry name" value="WD40_repeat_dom_sf"/>
</dbReference>
<accession>A0AAD7ZDK7</accession>
<evidence type="ECO:0000256" key="2">
    <source>
        <dbReference type="ARBA" id="ARBA00011059"/>
    </source>
</evidence>
<evidence type="ECO:0000256" key="1">
    <source>
        <dbReference type="ARBA" id="ARBA00004430"/>
    </source>
</evidence>
<organism evidence="14 15">
    <name type="scientific">Diploptera punctata</name>
    <name type="common">Pacific beetle cockroach</name>
    <dbReference type="NCBI Taxonomy" id="6984"/>
    <lineage>
        <taxon>Eukaryota</taxon>
        <taxon>Metazoa</taxon>
        <taxon>Ecdysozoa</taxon>
        <taxon>Arthropoda</taxon>
        <taxon>Hexapoda</taxon>
        <taxon>Insecta</taxon>
        <taxon>Pterygota</taxon>
        <taxon>Neoptera</taxon>
        <taxon>Polyneoptera</taxon>
        <taxon>Dictyoptera</taxon>
        <taxon>Blattodea</taxon>
        <taxon>Blaberoidea</taxon>
        <taxon>Blaberidae</taxon>
        <taxon>Diplopterinae</taxon>
        <taxon>Diploptera</taxon>
    </lineage>
</organism>
<dbReference type="GO" id="GO:0036157">
    <property type="term" value="C:outer dynein arm"/>
    <property type="evidence" value="ECO:0007669"/>
    <property type="project" value="TreeGrafter"/>
</dbReference>
<evidence type="ECO:0008006" key="16">
    <source>
        <dbReference type="Google" id="ProtNLM"/>
    </source>
</evidence>